<dbReference type="GO" id="GO:0005737">
    <property type="term" value="C:cytoplasm"/>
    <property type="evidence" value="ECO:0007669"/>
    <property type="project" value="TreeGrafter"/>
</dbReference>
<dbReference type="SUPFAM" id="SSF51735">
    <property type="entry name" value="NAD(P)-binding Rossmann-fold domains"/>
    <property type="match status" value="1"/>
</dbReference>
<reference evidence="2 3" key="1">
    <citation type="submission" date="2019-03" db="EMBL/GenBank/DDBJ databases">
        <title>Genomic Encyclopedia of Type Strains, Phase IV (KMG-IV): sequencing the most valuable type-strain genomes for metagenomic binning, comparative biology and taxonomic classification.</title>
        <authorList>
            <person name="Goeker M."/>
        </authorList>
    </citation>
    <scope>NUCLEOTIDE SEQUENCE [LARGE SCALE GENOMIC DNA]</scope>
    <source>
        <strain evidence="2 3">DSM 29487</strain>
    </source>
</reference>
<dbReference type="Gene3D" id="3.40.50.720">
    <property type="entry name" value="NAD(P)-binding Rossmann-like Domain"/>
    <property type="match status" value="1"/>
</dbReference>
<protein>
    <submittedName>
        <fullName evidence="2">Dihydroflavonol-4-reductase</fullName>
    </submittedName>
</protein>
<evidence type="ECO:0000313" key="3">
    <source>
        <dbReference type="Proteomes" id="UP000295515"/>
    </source>
</evidence>
<dbReference type="InterPro" id="IPR036291">
    <property type="entry name" value="NAD(P)-bd_dom_sf"/>
</dbReference>
<dbReference type="GO" id="GO:0004029">
    <property type="term" value="F:aldehyde dehydrogenase (NAD+) activity"/>
    <property type="evidence" value="ECO:0007669"/>
    <property type="project" value="TreeGrafter"/>
</dbReference>
<sequence length="328" mass="37069">MNELFIVTGALGHLGNTIIRYLMKQNVEIRGLIMPHEKSPHTQQVQYFHGDVRDLKSLLPLFEHIENKKVYVIHTAGIISMDEYITPLLYEVNVRGVRNVVSLCLQKHVYRFIYVSSVHALKQEDGIISETSYFSSELVKGGYAKTKAEATSFVLSSVNLGLNGIVVLPSGIIGSYGDSSNYLVQFINDYIHYHLWTCVKGGYDFVDVRDVAMGCLLAARKGRVGECYILSSQYYEMKSLLNIVKQIHEGPRLVMVPTLLAKACLPIIQGLAKLKKQRPLYTPYSLYTITHSHFFSHQKASEELGYTTRPMEVTLKDTVLWLTKGKSN</sequence>
<dbReference type="AlphaFoldDB" id="A0A4R3YGJ3"/>
<dbReference type="GeneID" id="98916774"/>
<dbReference type="InterPro" id="IPR001509">
    <property type="entry name" value="Epimerase_deHydtase"/>
</dbReference>
<dbReference type="PANTHER" id="PTHR48079:SF6">
    <property type="entry name" value="NAD(P)-BINDING DOMAIN-CONTAINING PROTEIN-RELATED"/>
    <property type="match status" value="1"/>
</dbReference>
<organism evidence="2 3">
    <name type="scientific">Longibaculum muris</name>
    <dbReference type="NCBI Taxonomy" id="1796628"/>
    <lineage>
        <taxon>Bacteria</taxon>
        <taxon>Bacillati</taxon>
        <taxon>Bacillota</taxon>
        <taxon>Erysipelotrichia</taxon>
        <taxon>Erysipelotrichales</taxon>
        <taxon>Coprobacillaceae</taxon>
        <taxon>Longibaculum</taxon>
    </lineage>
</organism>
<keyword evidence="3" id="KW-1185">Reference proteome</keyword>
<evidence type="ECO:0000259" key="1">
    <source>
        <dbReference type="Pfam" id="PF01370"/>
    </source>
</evidence>
<accession>A0A4R3YGJ3</accession>
<name>A0A4R3YGJ3_9FIRM</name>
<evidence type="ECO:0000313" key="2">
    <source>
        <dbReference type="EMBL" id="TCV91121.1"/>
    </source>
</evidence>
<dbReference type="Pfam" id="PF01370">
    <property type="entry name" value="Epimerase"/>
    <property type="match status" value="1"/>
</dbReference>
<feature type="domain" description="NAD-dependent epimerase/dehydratase" evidence="1">
    <location>
        <begin position="6"/>
        <end position="226"/>
    </location>
</feature>
<gene>
    <name evidence="2" type="ORF">EDD60_1355</name>
</gene>
<dbReference type="Proteomes" id="UP000295515">
    <property type="component" value="Unassembled WGS sequence"/>
</dbReference>
<dbReference type="RefSeq" id="WP_132226538.1">
    <property type="nucleotide sequence ID" value="NZ_JANKBF010000005.1"/>
</dbReference>
<dbReference type="PANTHER" id="PTHR48079">
    <property type="entry name" value="PROTEIN YEEZ"/>
    <property type="match status" value="1"/>
</dbReference>
<dbReference type="InterPro" id="IPR051783">
    <property type="entry name" value="NAD(P)-dependent_oxidoreduct"/>
</dbReference>
<dbReference type="EMBL" id="SMCQ01000035">
    <property type="protein sequence ID" value="TCV91121.1"/>
    <property type="molecule type" value="Genomic_DNA"/>
</dbReference>
<comment type="caution">
    <text evidence="2">The sequence shown here is derived from an EMBL/GenBank/DDBJ whole genome shotgun (WGS) entry which is preliminary data.</text>
</comment>
<proteinExistence type="predicted"/>